<sequence length="417" mass="46793">MDIELGLREISLEALQASPPSSIDIDNPSLQTKNALSTLCALSDLFRSPTSRDKAERGFLNVHRHKAWPWISALSKAILDKEPTSAVGYDLVKNVLGMSPPLYWNGLYPKSGEDRDLSPQACLETATTITRMWLLSSSLDHADTIFLSDCASGYWSRVFSTGLSPSRSARSAFREAFDSKESEFVTAFLRDVTRELDGRPMNYSDLQTLFHWMRKLCWLTVPTRDQELPYYHSSLLEQACKVKAIMRSAVHILKCASESAKLASKDIGYRHCAASCLQNVLLFLDDCIHADRSSIFEALDRGVISAIFRCRDIIADDWIGRAIDDTNSLAAIVSGLFKNLASRLYDRPLMVRVIRAARKVALAGLDLPGRLEGCGPLHSSWDLLYEEAIAKREVLRNRSTCFWKPICEYPDVRGFTL</sequence>
<reference evidence="1 2" key="1">
    <citation type="submission" date="2024-02" db="EMBL/GenBank/DDBJ databases">
        <title>A draft genome for the cacao thread blight pathogen Marasmius crinis-equi.</title>
        <authorList>
            <person name="Cohen S.P."/>
            <person name="Baruah I.K."/>
            <person name="Amoako-Attah I."/>
            <person name="Bukari Y."/>
            <person name="Meinhardt L.W."/>
            <person name="Bailey B.A."/>
        </authorList>
    </citation>
    <scope>NUCLEOTIDE SEQUENCE [LARGE SCALE GENOMIC DNA]</scope>
    <source>
        <strain evidence="1 2">GH-76</strain>
    </source>
</reference>
<protein>
    <submittedName>
        <fullName evidence="1">Uncharacterized protein</fullName>
    </submittedName>
</protein>
<organism evidence="1 2">
    <name type="scientific">Marasmius crinis-equi</name>
    <dbReference type="NCBI Taxonomy" id="585013"/>
    <lineage>
        <taxon>Eukaryota</taxon>
        <taxon>Fungi</taxon>
        <taxon>Dikarya</taxon>
        <taxon>Basidiomycota</taxon>
        <taxon>Agaricomycotina</taxon>
        <taxon>Agaricomycetes</taxon>
        <taxon>Agaricomycetidae</taxon>
        <taxon>Agaricales</taxon>
        <taxon>Marasmiineae</taxon>
        <taxon>Marasmiaceae</taxon>
        <taxon>Marasmius</taxon>
    </lineage>
</organism>
<name>A0ABR3FI04_9AGAR</name>
<comment type="caution">
    <text evidence="1">The sequence shown here is derived from an EMBL/GenBank/DDBJ whole genome shotgun (WGS) entry which is preliminary data.</text>
</comment>
<proteinExistence type="predicted"/>
<evidence type="ECO:0000313" key="1">
    <source>
        <dbReference type="EMBL" id="KAL0574989.1"/>
    </source>
</evidence>
<evidence type="ECO:0000313" key="2">
    <source>
        <dbReference type="Proteomes" id="UP001465976"/>
    </source>
</evidence>
<keyword evidence="2" id="KW-1185">Reference proteome</keyword>
<accession>A0ABR3FI04</accession>
<gene>
    <name evidence="1" type="ORF">V5O48_006977</name>
</gene>
<dbReference type="Proteomes" id="UP001465976">
    <property type="component" value="Unassembled WGS sequence"/>
</dbReference>
<dbReference type="EMBL" id="JBAHYK010000346">
    <property type="protein sequence ID" value="KAL0574989.1"/>
    <property type="molecule type" value="Genomic_DNA"/>
</dbReference>